<evidence type="ECO:0000313" key="2">
    <source>
        <dbReference type="EMBL" id="MBC8569398.1"/>
    </source>
</evidence>
<protein>
    <submittedName>
        <fullName evidence="2">ABC transporter permease</fullName>
    </submittedName>
</protein>
<comment type="caution">
    <text evidence="2">The sequence shown here is derived from an EMBL/GenBank/DDBJ whole genome shotgun (WGS) entry which is preliminary data.</text>
</comment>
<dbReference type="Proteomes" id="UP000660861">
    <property type="component" value="Unassembled WGS sequence"/>
</dbReference>
<accession>A0A926E8Y9</accession>
<reference evidence="2" key="1">
    <citation type="submission" date="2020-08" db="EMBL/GenBank/DDBJ databases">
        <title>Genome public.</title>
        <authorList>
            <person name="Liu C."/>
            <person name="Sun Q."/>
        </authorList>
    </citation>
    <scope>NUCLEOTIDE SEQUENCE</scope>
    <source>
        <strain evidence="2">NSJ-54</strain>
    </source>
</reference>
<evidence type="ECO:0000256" key="1">
    <source>
        <dbReference type="SAM" id="Phobius"/>
    </source>
</evidence>
<dbReference type="EMBL" id="JACRTC010000001">
    <property type="protein sequence ID" value="MBC8569398.1"/>
    <property type="molecule type" value="Genomic_DNA"/>
</dbReference>
<feature type="transmembrane region" description="Helical" evidence="1">
    <location>
        <begin position="111"/>
        <end position="130"/>
    </location>
</feature>
<dbReference type="RefSeq" id="WP_262396501.1">
    <property type="nucleotide sequence ID" value="NZ_JACRTC010000001.1"/>
</dbReference>
<sequence>MNRFLAFTKKEWMEQIRTFKTLIVFLILLLFGLTSPLLAKLTPEMLKLFPIEGLNLAIPEPTWMDAYAQFFKNMTQMGVIVLLLVFNGLLSQELSKGTLINMLSKGLPRSTVILSKFTAASILWTLSYAVSALANYGYAVFLFGNPFPPHLFFACLSLWLLGELIIALLLFATTLVSGNYGGLLLTGGVLCLLLLISILPQSAPFNPITLGSGNMGLLTGDTALGDMASACIVTVVLIVLCLAGAILRFRKKQL</sequence>
<organism evidence="2 3">
    <name type="scientific">Zongyangia hominis</name>
    <dbReference type="NCBI Taxonomy" id="2763677"/>
    <lineage>
        <taxon>Bacteria</taxon>
        <taxon>Bacillati</taxon>
        <taxon>Bacillota</taxon>
        <taxon>Clostridia</taxon>
        <taxon>Eubacteriales</taxon>
        <taxon>Oscillospiraceae</taxon>
        <taxon>Zongyangia</taxon>
    </lineage>
</organism>
<keyword evidence="1" id="KW-0812">Transmembrane</keyword>
<keyword evidence="3" id="KW-1185">Reference proteome</keyword>
<keyword evidence="1" id="KW-0472">Membrane</keyword>
<keyword evidence="1" id="KW-1133">Transmembrane helix</keyword>
<feature type="transmembrane region" description="Helical" evidence="1">
    <location>
        <begin position="223"/>
        <end position="247"/>
    </location>
</feature>
<dbReference type="PANTHER" id="PTHR43471:SF10">
    <property type="entry name" value="SLL1107 PROTEIN"/>
    <property type="match status" value="1"/>
</dbReference>
<name>A0A926E8Y9_9FIRM</name>
<dbReference type="PANTHER" id="PTHR43471">
    <property type="entry name" value="ABC TRANSPORTER PERMEASE"/>
    <property type="match status" value="1"/>
</dbReference>
<proteinExistence type="predicted"/>
<feature type="transmembrane region" description="Helical" evidence="1">
    <location>
        <begin position="70"/>
        <end position="90"/>
    </location>
</feature>
<dbReference type="GO" id="GO:0140359">
    <property type="term" value="F:ABC-type transporter activity"/>
    <property type="evidence" value="ECO:0007669"/>
    <property type="project" value="InterPro"/>
</dbReference>
<gene>
    <name evidence="2" type="ORF">H8709_00950</name>
</gene>
<feature type="transmembrane region" description="Helical" evidence="1">
    <location>
        <begin position="183"/>
        <end position="203"/>
    </location>
</feature>
<dbReference type="GO" id="GO:0005886">
    <property type="term" value="C:plasma membrane"/>
    <property type="evidence" value="ECO:0007669"/>
    <property type="project" value="UniProtKB-SubCell"/>
</dbReference>
<feature type="transmembrane region" description="Helical" evidence="1">
    <location>
        <begin position="150"/>
        <end position="171"/>
    </location>
</feature>
<dbReference type="AlphaFoldDB" id="A0A926E8Y9"/>
<evidence type="ECO:0000313" key="3">
    <source>
        <dbReference type="Proteomes" id="UP000660861"/>
    </source>
</evidence>